<protein>
    <submittedName>
        <fullName evidence="1">Uncharacterized protein</fullName>
    </submittedName>
</protein>
<organism evidence="1 2">
    <name type="scientific">Diphasiastrum complanatum</name>
    <name type="common">Issler's clubmoss</name>
    <name type="synonym">Lycopodium complanatum</name>
    <dbReference type="NCBI Taxonomy" id="34168"/>
    <lineage>
        <taxon>Eukaryota</taxon>
        <taxon>Viridiplantae</taxon>
        <taxon>Streptophyta</taxon>
        <taxon>Embryophyta</taxon>
        <taxon>Tracheophyta</taxon>
        <taxon>Lycopodiopsida</taxon>
        <taxon>Lycopodiales</taxon>
        <taxon>Lycopodiaceae</taxon>
        <taxon>Lycopodioideae</taxon>
        <taxon>Diphasiastrum</taxon>
    </lineage>
</organism>
<name>A0ACC2CHU9_DIPCM</name>
<evidence type="ECO:0000313" key="1">
    <source>
        <dbReference type="EMBL" id="KAJ7541601.1"/>
    </source>
</evidence>
<dbReference type="EMBL" id="CM055101">
    <property type="protein sequence ID" value="KAJ7541601.1"/>
    <property type="molecule type" value="Genomic_DNA"/>
</dbReference>
<comment type="caution">
    <text evidence="1">The sequence shown here is derived from an EMBL/GenBank/DDBJ whole genome shotgun (WGS) entry which is preliminary data.</text>
</comment>
<sequence length="617" mass="69613">MNRNDRVKIINMHISMACDLVVIVNKEHSFVLSTRLMLRYSGLICKMLKILTHRQPIRGDLVRIKLNDFPGGPEIFDLAVKFCCGGSGDHLAATNIVRMRCAAEYLEMTEQYCKQNLIKETEEALGDMMFWDWQTILDIYKSCEAVLPLAEKTRIVQRCADSLAWRVHSSLPDQSSSASSSTGAAEPRFSTASSLSGSFAHSWWFGDISKLSIYLMERVVKALIASNADNKTLARFLLYYLHHSLPMLGYTSVASKRKNDSNEDILHTYTLNVQREVLESVVCLLSSLVARSAPYRSLFTLLRIAGVLDASKSCKSRIERMIGAQLDMATLDHLMITVHPTSCSSLYDVDLVLRFVQYFLQDQDSVPHMKPERMKMVRQHHATYFHSAVQSPLTKVGHLMDKYLAEIAPDVNLKPIKFQELAEALTDSARRTHDGLYRAVDIYLEAHASSITKEEACNISKVLDYKKLSFDASEHLAKNPRFPSQLALHVLLIQQLKLRATIAASIFNKSGVVRSGDDFLEKGFTVSNQLVRPLQPSCDIRQILQGARSDALFLEKGSTVSNQLVRPSQPSCTNIRQVLQENEVLKSDLHEMESKVVELERLCKSMRFHVSFTSLVC</sequence>
<evidence type="ECO:0000313" key="2">
    <source>
        <dbReference type="Proteomes" id="UP001162992"/>
    </source>
</evidence>
<keyword evidence="2" id="KW-1185">Reference proteome</keyword>
<dbReference type="Proteomes" id="UP001162992">
    <property type="component" value="Chromosome 10"/>
</dbReference>
<accession>A0ACC2CHU9</accession>
<proteinExistence type="predicted"/>
<reference evidence="2" key="1">
    <citation type="journal article" date="2024" name="Proc. Natl. Acad. Sci. U.S.A.">
        <title>Extraordinary preservation of gene collinearity over three hundred million years revealed in homosporous lycophytes.</title>
        <authorList>
            <person name="Li C."/>
            <person name="Wickell D."/>
            <person name="Kuo L.Y."/>
            <person name="Chen X."/>
            <person name="Nie B."/>
            <person name="Liao X."/>
            <person name="Peng D."/>
            <person name="Ji J."/>
            <person name="Jenkins J."/>
            <person name="Williams M."/>
            <person name="Shu S."/>
            <person name="Plott C."/>
            <person name="Barry K."/>
            <person name="Rajasekar S."/>
            <person name="Grimwood J."/>
            <person name="Han X."/>
            <person name="Sun S."/>
            <person name="Hou Z."/>
            <person name="He W."/>
            <person name="Dai G."/>
            <person name="Sun C."/>
            <person name="Schmutz J."/>
            <person name="Leebens-Mack J.H."/>
            <person name="Li F.W."/>
            <person name="Wang L."/>
        </authorList>
    </citation>
    <scope>NUCLEOTIDE SEQUENCE [LARGE SCALE GENOMIC DNA]</scope>
    <source>
        <strain evidence="2">cv. PW_Plant_1</strain>
    </source>
</reference>
<gene>
    <name evidence="1" type="ORF">O6H91_10G066900</name>
</gene>